<proteinExistence type="predicted"/>
<protein>
    <recommendedName>
        <fullName evidence="3">HTH-like domain-containing protein</fullName>
    </recommendedName>
</protein>
<dbReference type="Proteomes" id="UP000255102">
    <property type="component" value="Unassembled WGS sequence"/>
</dbReference>
<dbReference type="AlphaFoldDB" id="A0A378PMQ6"/>
<evidence type="ECO:0000313" key="2">
    <source>
        <dbReference type="Proteomes" id="UP000255102"/>
    </source>
</evidence>
<gene>
    <name evidence="1" type="ORF">NCTC11227_01978</name>
</gene>
<evidence type="ECO:0008006" key="3">
    <source>
        <dbReference type="Google" id="ProtNLM"/>
    </source>
</evidence>
<sequence>MAYLVMAPATFNYCLKQLKQVDNQQQIKDKIKNTYHSYQSRYSYRRITFALKQMCFAINHKKYISS</sequence>
<evidence type="ECO:0000313" key="1">
    <source>
        <dbReference type="EMBL" id="STY87951.1"/>
    </source>
</evidence>
<accession>A0A378PMQ6</accession>
<reference evidence="1 2" key="1">
    <citation type="submission" date="2018-06" db="EMBL/GenBank/DDBJ databases">
        <authorList>
            <consortium name="Pathogen Informatics"/>
            <person name="Doyle S."/>
        </authorList>
    </citation>
    <scope>NUCLEOTIDE SEQUENCE [LARGE SCALE GENOMIC DNA]</scope>
    <source>
        <strain evidence="1 2">NCTC11227</strain>
    </source>
</reference>
<dbReference type="EMBL" id="UGPW01000001">
    <property type="protein sequence ID" value="STY87951.1"/>
    <property type="molecule type" value="Genomic_DNA"/>
</dbReference>
<name>A0A378PMQ6_9GAMM</name>
<organism evidence="1 2">
    <name type="scientific">Moraxella ovis</name>
    <dbReference type="NCBI Taxonomy" id="29433"/>
    <lineage>
        <taxon>Bacteria</taxon>
        <taxon>Pseudomonadati</taxon>
        <taxon>Pseudomonadota</taxon>
        <taxon>Gammaproteobacteria</taxon>
        <taxon>Moraxellales</taxon>
        <taxon>Moraxellaceae</taxon>
        <taxon>Moraxella</taxon>
    </lineage>
</organism>